<keyword evidence="5 8" id="KW-0378">Hydrolase</keyword>
<evidence type="ECO:0000313" key="8">
    <source>
        <dbReference type="EMBL" id="MED6117504.1"/>
    </source>
</evidence>
<dbReference type="EC" id="3.1.4.46" evidence="2"/>
<sequence>MIRSTSSSVLQKFKETTNYDLVYEVAETISNADNAAIADIKSFASSVVINKDSVFPEDVLFLTGTTKTVSRLKSSNLSVFVETFSNEFLSQAWDFFSDATVEINSYVTGAEIDGVITDFPETANRYRSK</sequence>
<comment type="catalytic activity">
    <reaction evidence="6">
        <text>a sn-glycero-3-phosphodiester + H2O = an alcohol + sn-glycerol 3-phosphate + H(+)</text>
        <dbReference type="Rhea" id="RHEA:12969"/>
        <dbReference type="ChEBI" id="CHEBI:15377"/>
        <dbReference type="ChEBI" id="CHEBI:15378"/>
        <dbReference type="ChEBI" id="CHEBI:30879"/>
        <dbReference type="ChEBI" id="CHEBI:57597"/>
        <dbReference type="ChEBI" id="CHEBI:83408"/>
        <dbReference type="EC" id="3.1.4.46"/>
    </reaction>
</comment>
<keyword evidence="4" id="KW-0319">Glycerol metabolism</keyword>
<evidence type="ECO:0000313" key="9">
    <source>
        <dbReference type="Proteomes" id="UP001341840"/>
    </source>
</evidence>
<dbReference type="PROSITE" id="PS51704">
    <property type="entry name" value="GP_PDE"/>
    <property type="match status" value="1"/>
</dbReference>
<feature type="domain" description="GP-PDE" evidence="7">
    <location>
        <begin position="1"/>
        <end position="127"/>
    </location>
</feature>
<evidence type="ECO:0000256" key="1">
    <source>
        <dbReference type="ARBA" id="ARBA00007277"/>
    </source>
</evidence>
<comment type="similarity">
    <text evidence="1">Belongs to the glycerophosphoryl diester phosphodiesterase family.</text>
</comment>
<organism evidence="8 9">
    <name type="scientific">Stylosanthes scabra</name>
    <dbReference type="NCBI Taxonomy" id="79078"/>
    <lineage>
        <taxon>Eukaryota</taxon>
        <taxon>Viridiplantae</taxon>
        <taxon>Streptophyta</taxon>
        <taxon>Embryophyta</taxon>
        <taxon>Tracheophyta</taxon>
        <taxon>Spermatophyta</taxon>
        <taxon>Magnoliopsida</taxon>
        <taxon>eudicotyledons</taxon>
        <taxon>Gunneridae</taxon>
        <taxon>Pentapetalae</taxon>
        <taxon>rosids</taxon>
        <taxon>fabids</taxon>
        <taxon>Fabales</taxon>
        <taxon>Fabaceae</taxon>
        <taxon>Papilionoideae</taxon>
        <taxon>50 kb inversion clade</taxon>
        <taxon>dalbergioids sensu lato</taxon>
        <taxon>Dalbergieae</taxon>
        <taxon>Pterocarpus clade</taxon>
        <taxon>Stylosanthes</taxon>
    </lineage>
</organism>
<dbReference type="PANTHER" id="PTHR43620:SF7">
    <property type="entry name" value="GLYCEROPHOSPHODIESTER PHOSPHODIESTERASE GDPD5-RELATED"/>
    <property type="match status" value="1"/>
</dbReference>
<evidence type="ECO:0000256" key="6">
    <source>
        <dbReference type="ARBA" id="ARBA00047512"/>
    </source>
</evidence>
<keyword evidence="9" id="KW-1185">Reference proteome</keyword>
<dbReference type="GO" id="GO:0008889">
    <property type="term" value="F:glycerophosphodiester phosphodiesterase activity"/>
    <property type="evidence" value="ECO:0007669"/>
    <property type="project" value="UniProtKB-EC"/>
</dbReference>
<proteinExistence type="inferred from homology"/>
<protein>
    <recommendedName>
        <fullName evidence="2">glycerophosphodiester phosphodiesterase</fullName>
        <ecNumber evidence="2">3.1.4.46</ecNumber>
    </recommendedName>
</protein>
<dbReference type="SUPFAM" id="SSF51695">
    <property type="entry name" value="PLC-like phosphodiesterases"/>
    <property type="match status" value="1"/>
</dbReference>
<evidence type="ECO:0000256" key="2">
    <source>
        <dbReference type="ARBA" id="ARBA00012247"/>
    </source>
</evidence>
<dbReference type="InterPro" id="IPR017946">
    <property type="entry name" value="PLC-like_Pdiesterase_TIM-brl"/>
</dbReference>
<reference evidence="8 9" key="1">
    <citation type="journal article" date="2023" name="Plants (Basel)">
        <title>Bridging the Gap: Combining Genomics and Transcriptomics Approaches to Understand Stylosanthes scabra, an Orphan Legume from the Brazilian Caatinga.</title>
        <authorList>
            <person name="Ferreira-Neto J.R.C."/>
            <person name="da Silva M.D."/>
            <person name="Binneck E."/>
            <person name="de Melo N.F."/>
            <person name="da Silva R.H."/>
            <person name="de Melo A.L.T.M."/>
            <person name="Pandolfi V."/>
            <person name="Bustamante F.O."/>
            <person name="Brasileiro-Vidal A.C."/>
            <person name="Benko-Iseppon A.M."/>
        </authorList>
    </citation>
    <scope>NUCLEOTIDE SEQUENCE [LARGE SCALE GENOMIC DNA]</scope>
    <source>
        <tissue evidence="8">Leaves</tissue>
    </source>
</reference>
<comment type="caution">
    <text evidence="8">The sequence shown here is derived from an EMBL/GenBank/DDBJ whole genome shotgun (WGS) entry which is preliminary data.</text>
</comment>
<evidence type="ECO:0000256" key="5">
    <source>
        <dbReference type="ARBA" id="ARBA00022801"/>
    </source>
</evidence>
<evidence type="ECO:0000256" key="3">
    <source>
        <dbReference type="ARBA" id="ARBA00022729"/>
    </source>
</evidence>
<name>A0ABU6QZJ8_9FABA</name>
<dbReference type="EMBL" id="JASCZI010006349">
    <property type="protein sequence ID" value="MED6117504.1"/>
    <property type="molecule type" value="Genomic_DNA"/>
</dbReference>
<keyword evidence="3" id="KW-0732">Signal</keyword>
<dbReference type="Gene3D" id="3.20.20.190">
    <property type="entry name" value="Phosphatidylinositol (PI) phosphodiesterase"/>
    <property type="match status" value="1"/>
</dbReference>
<gene>
    <name evidence="8" type="primary">GDPDL1</name>
    <name evidence="8" type="ORF">PIB30_110565</name>
</gene>
<dbReference type="Proteomes" id="UP001341840">
    <property type="component" value="Unassembled WGS sequence"/>
</dbReference>
<dbReference type="PANTHER" id="PTHR43620">
    <property type="entry name" value="GLYCEROPHOSPHORYL DIESTER PHOSPHODIESTERASE"/>
    <property type="match status" value="1"/>
</dbReference>
<evidence type="ECO:0000259" key="7">
    <source>
        <dbReference type="PROSITE" id="PS51704"/>
    </source>
</evidence>
<dbReference type="Pfam" id="PF03009">
    <property type="entry name" value="GDPD"/>
    <property type="match status" value="1"/>
</dbReference>
<dbReference type="InterPro" id="IPR030395">
    <property type="entry name" value="GP_PDE_dom"/>
</dbReference>
<accession>A0ABU6QZJ8</accession>
<evidence type="ECO:0000256" key="4">
    <source>
        <dbReference type="ARBA" id="ARBA00022798"/>
    </source>
</evidence>